<feature type="domain" description="Double zinc ribbon" evidence="3">
    <location>
        <begin position="11"/>
        <end position="75"/>
    </location>
</feature>
<evidence type="ECO:0000313" key="4">
    <source>
        <dbReference type="EMBL" id="RLE09295.1"/>
    </source>
</evidence>
<dbReference type="PANTHER" id="PTHR47505">
    <property type="entry name" value="DNA UTILIZATION PROTEIN YHGH"/>
    <property type="match status" value="1"/>
</dbReference>
<dbReference type="SUPFAM" id="SSF53271">
    <property type="entry name" value="PRTase-like"/>
    <property type="match status" value="1"/>
</dbReference>
<organism evidence="4 5">
    <name type="scientific">Aerophobetes bacterium</name>
    <dbReference type="NCBI Taxonomy" id="2030807"/>
    <lineage>
        <taxon>Bacteria</taxon>
        <taxon>Candidatus Aerophobota</taxon>
    </lineage>
</organism>
<dbReference type="PANTHER" id="PTHR47505:SF1">
    <property type="entry name" value="DNA UTILIZATION PROTEIN YHGH"/>
    <property type="match status" value="1"/>
</dbReference>
<comment type="similarity">
    <text evidence="1">Belongs to the ComF/GntX family.</text>
</comment>
<name>A0A497E3S7_UNCAE</name>
<dbReference type="Gene3D" id="3.40.50.2020">
    <property type="match status" value="1"/>
</dbReference>
<dbReference type="EMBL" id="QMPZ01000052">
    <property type="protein sequence ID" value="RLE09295.1"/>
    <property type="molecule type" value="Genomic_DNA"/>
</dbReference>
<comment type="caution">
    <text evidence="4">The sequence shown here is derived from an EMBL/GenBank/DDBJ whole genome shotgun (WGS) entry which is preliminary data.</text>
</comment>
<dbReference type="InterPro" id="IPR029057">
    <property type="entry name" value="PRTase-like"/>
</dbReference>
<evidence type="ECO:0000259" key="3">
    <source>
        <dbReference type="Pfam" id="PF18912"/>
    </source>
</evidence>
<dbReference type="InterPro" id="IPR000836">
    <property type="entry name" value="PRTase_dom"/>
</dbReference>
<proteinExistence type="inferred from homology"/>
<dbReference type="InterPro" id="IPR051910">
    <property type="entry name" value="ComF/GntX_DNA_util-trans"/>
</dbReference>
<dbReference type="Proteomes" id="UP000279422">
    <property type="component" value="Unassembled WGS sequence"/>
</dbReference>
<accession>A0A497E3S7</accession>
<sequence>MDIKRVAGAFVSLFFPAECRICAQFLEPLNRTFICEDCWNKVKWLRPPYCSKCSKPLSLPGISQGLPSLVCLECQKNHPHFKKVFVPTLYEGVIREAIHLLKYEGKVGVLRGIKRVMEIYFTHNHLLFSRLDLVVPVPLHRRRLRERGFNQAELLARIIARYFNLKLVKDNLKRIRSTRSQTELNKEERRKNVKGAFKVKDKIPFRDKAVLLVDDVYTTGATVGEIAKVLKRAGAKEIYVFTLARAC</sequence>
<reference evidence="4 5" key="1">
    <citation type="submission" date="2018-06" db="EMBL/GenBank/DDBJ databases">
        <title>Extensive metabolic versatility and redundancy in microbially diverse, dynamic hydrothermal sediments.</title>
        <authorList>
            <person name="Dombrowski N."/>
            <person name="Teske A."/>
            <person name="Baker B.J."/>
        </authorList>
    </citation>
    <scope>NUCLEOTIDE SEQUENCE [LARGE SCALE GENOMIC DNA]</scope>
    <source>
        <strain evidence="4">B47_G16</strain>
    </source>
</reference>
<evidence type="ECO:0000259" key="2">
    <source>
        <dbReference type="Pfam" id="PF00156"/>
    </source>
</evidence>
<dbReference type="Pfam" id="PF00156">
    <property type="entry name" value="Pribosyltran"/>
    <property type="match status" value="1"/>
</dbReference>
<feature type="domain" description="Phosphoribosyltransferase" evidence="2">
    <location>
        <begin position="153"/>
        <end position="244"/>
    </location>
</feature>
<dbReference type="AlphaFoldDB" id="A0A497E3S7"/>
<evidence type="ECO:0000313" key="5">
    <source>
        <dbReference type="Proteomes" id="UP000279422"/>
    </source>
</evidence>
<dbReference type="CDD" id="cd06223">
    <property type="entry name" value="PRTases_typeI"/>
    <property type="match status" value="1"/>
</dbReference>
<gene>
    <name evidence="4" type="ORF">DRJ00_04525</name>
</gene>
<evidence type="ECO:0000256" key="1">
    <source>
        <dbReference type="ARBA" id="ARBA00008007"/>
    </source>
</evidence>
<dbReference type="Pfam" id="PF18912">
    <property type="entry name" value="DZR_2"/>
    <property type="match status" value="1"/>
</dbReference>
<protein>
    <submittedName>
        <fullName evidence="4">ComF family protein</fullName>
    </submittedName>
</protein>
<dbReference type="InterPro" id="IPR044005">
    <property type="entry name" value="DZR_2"/>
</dbReference>